<evidence type="ECO:0000313" key="5">
    <source>
        <dbReference type="Proteomes" id="UP001190700"/>
    </source>
</evidence>
<dbReference type="Proteomes" id="UP001190700">
    <property type="component" value="Unassembled WGS sequence"/>
</dbReference>
<reference evidence="4 5" key="1">
    <citation type="journal article" date="2015" name="Genome Biol. Evol.">
        <title>Comparative Genomics of a Bacterivorous Green Alga Reveals Evolutionary Causalities and Consequences of Phago-Mixotrophic Mode of Nutrition.</title>
        <authorList>
            <person name="Burns J.A."/>
            <person name="Paasch A."/>
            <person name="Narechania A."/>
            <person name="Kim E."/>
        </authorList>
    </citation>
    <scope>NUCLEOTIDE SEQUENCE [LARGE SCALE GENOMIC DNA]</scope>
    <source>
        <strain evidence="4 5">PLY_AMNH</strain>
    </source>
</reference>
<feature type="compositionally biased region" description="Polar residues" evidence="1">
    <location>
        <begin position="256"/>
        <end position="268"/>
    </location>
</feature>
<feature type="compositionally biased region" description="Polar residues" evidence="1">
    <location>
        <begin position="300"/>
        <end position="317"/>
    </location>
</feature>
<proteinExistence type="predicted"/>
<gene>
    <name evidence="4" type="ORF">CYMTET_47617</name>
</gene>
<sequence length="877" mass="97148">MPAAGAKMFGEYSFLKALFTFSDELAREVESSKRTRRLTHFQALRKAVQTFGQHLHDRIVLHSAELKSKEMDSIVASFGVVIGFLLVSSMTMQMHGMQMLAIALECIALGLSIALIFMGDSALSSKENLEIIEAALRDVRQSRTASLSQIQNLAESERAAASDDLEVVSPPTQVTRRSTLARVGLAGKALLLRKVSGIVNINIDADKDGDEPSTPMTPYGGGSFLRLRKSGLRGPSTLMTSAEMDSAEKSARLSASKLSVSSPALQRSASRDGKRRSSFLKNKSKSTGEETKTEELKADLSQSAHEPASATSPTTGDSGDPATDNRASEDCEKLDAVQAPCPNPEDVETVPTADLDGPESVLHFRNLVEQTVVIPNYSIPVTMDSEIFEGEMILMMRTDPPNKTFGPNFNNTKRLWWIQFQGKFKRPVDGDLYMGLEIDVFPQPGIMMRTFISVLLAFMKKIAGGRLFYQSSNNVVDTSRKKLGPESPFIVVPLAIGAGKITVTPPGEQEPKIGQPHDEDPEDYKYRQKTGQLRQGFNTDCVYTFSIYNAFVDFLGWTITNIPGCRPLDLNMMCQGRPFSIALYELDMEKTGKPHFSNFKTYMAKVQLQHERQMSPEELKEAQEQRQVLQSQAEKQHNEALLEIALQRMAEKDRDQREQMTRVSRAKSDVSEVVSEPASDEEYTSEAANSVDGSSHLTRSPAVTSSSARAITPRSRVQSDGSKTIQMHRKNTMLTPPSVPVTDATFETPATAPPVAKGKVSKLKDKMKDQGSKIKQHGSRLKDGVGGLARGTKAKFGDFKEKLGDTGEMLFDKAKEKVTKQRDRIRRVRRNGIRRRSSVEVKEVWSEDESPEIVGFDEQHNRFLGYSRSTKKGYEST</sequence>
<keyword evidence="5" id="KW-1185">Reference proteome</keyword>
<feature type="compositionally biased region" description="Polar residues" evidence="1">
    <location>
        <begin position="686"/>
        <end position="724"/>
    </location>
</feature>
<evidence type="ECO:0000256" key="2">
    <source>
        <dbReference type="SAM" id="Phobius"/>
    </source>
</evidence>
<dbReference type="InterPro" id="IPR013897">
    <property type="entry name" value="Duc1"/>
</dbReference>
<comment type="caution">
    <text evidence="4">The sequence shown here is derived from an EMBL/GenBank/DDBJ whole genome shotgun (WGS) entry which is preliminary data.</text>
</comment>
<feature type="transmembrane region" description="Helical" evidence="2">
    <location>
        <begin position="74"/>
        <end position="92"/>
    </location>
</feature>
<name>A0AAE0BVM4_9CHLO</name>
<feature type="domain" description="Domain of unknown function at the cortex 1" evidence="3">
    <location>
        <begin position="370"/>
        <end position="589"/>
    </location>
</feature>
<feature type="compositionally biased region" description="Basic residues" evidence="1">
    <location>
        <begin position="273"/>
        <end position="284"/>
    </location>
</feature>
<keyword evidence="2" id="KW-0472">Membrane</keyword>
<feature type="region of interest" description="Disordered" evidence="1">
    <location>
        <begin position="243"/>
        <end position="331"/>
    </location>
</feature>
<feature type="region of interest" description="Disordered" evidence="1">
    <location>
        <begin position="652"/>
        <end position="724"/>
    </location>
</feature>
<dbReference type="AlphaFoldDB" id="A0AAE0BVM4"/>
<evidence type="ECO:0000259" key="3">
    <source>
        <dbReference type="Pfam" id="PF08588"/>
    </source>
</evidence>
<dbReference type="Pfam" id="PF08588">
    <property type="entry name" value="Duc1"/>
    <property type="match status" value="1"/>
</dbReference>
<evidence type="ECO:0000256" key="1">
    <source>
        <dbReference type="SAM" id="MobiDB-lite"/>
    </source>
</evidence>
<feature type="compositionally biased region" description="Basic and acidic residues" evidence="1">
    <location>
        <begin position="286"/>
        <end position="298"/>
    </location>
</feature>
<evidence type="ECO:0000313" key="4">
    <source>
        <dbReference type="EMBL" id="KAK3242700.1"/>
    </source>
</evidence>
<feature type="region of interest" description="Disordered" evidence="1">
    <location>
        <begin position="203"/>
        <end position="228"/>
    </location>
</feature>
<accession>A0AAE0BVM4</accession>
<keyword evidence="2" id="KW-0812">Transmembrane</keyword>
<organism evidence="4 5">
    <name type="scientific">Cymbomonas tetramitiformis</name>
    <dbReference type="NCBI Taxonomy" id="36881"/>
    <lineage>
        <taxon>Eukaryota</taxon>
        <taxon>Viridiplantae</taxon>
        <taxon>Chlorophyta</taxon>
        <taxon>Pyramimonadophyceae</taxon>
        <taxon>Pyramimonadales</taxon>
        <taxon>Pyramimonadaceae</taxon>
        <taxon>Cymbomonas</taxon>
    </lineage>
</organism>
<protein>
    <recommendedName>
        <fullName evidence="3">Domain of unknown function at the cortex 1 domain-containing protein</fullName>
    </recommendedName>
</protein>
<dbReference type="EMBL" id="LGRX02033131">
    <property type="protein sequence ID" value="KAK3242700.1"/>
    <property type="molecule type" value="Genomic_DNA"/>
</dbReference>
<feature type="transmembrane region" description="Helical" evidence="2">
    <location>
        <begin position="99"/>
        <end position="119"/>
    </location>
</feature>
<keyword evidence="2" id="KW-1133">Transmembrane helix</keyword>
<feature type="compositionally biased region" description="Basic and acidic residues" evidence="1">
    <location>
        <begin position="652"/>
        <end position="670"/>
    </location>
</feature>